<organism evidence="2 3">
    <name type="scientific">Silvanigrella paludirubra</name>
    <dbReference type="NCBI Taxonomy" id="2499159"/>
    <lineage>
        <taxon>Bacteria</taxon>
        <taxon>Pseudomonadati</taxon>
        <taxon>Bdellovibrionota</taxon>
        <taxon>Oligoflexia</taxon>
        <taxon>Silvanigrellales</taxon>
        <taxon>Silvanigrellaceae</taxon>
        <taxon>Silvanigrella</taxon>
    </lineage>
</organism>
<name>A0A6N6VXL5_9BACT</name>
<dbReference type="Proteomes" id="UP000437748">
    <property type="component" value="Unassembled WGS sequence"/>
</dbReference>
<feature type="region of interest" description="Disordered" evidence="1">
    <location>
        <begin position="702"/>
        <end position="749"/>
    </location>
</feature>
<sequence>MKFNKVNGFIIAFFLLPLVSCNNKSDNSIFNEYDVHRFNLISNYSANTLFNKETSSEISPKDYADRQNNCSFENPEIQNQVKGIIEAYSNKNLLDHSNTNSIPALTILTKTRNLTSSNAIYGYNLFSCYYPELYLANALIMNVLQKVHFSPFNQESLMGLDNKDDPSENHEWNTNEAVKNSRFSKLNGMIRSALIAEKIAVLDEKRETKQHRMYSMLNGKKVFLFGFQKADKKNNYYRHINSFANALAAIGYYERAMYRWNGVFTAEELNMISNLPNDSLQESFNESVDILNGKYNQNKNEKMLSVKNIIANDLIMASEKARISLNNEYCNYSHSNPAHIPAHELNLCSEMKKIQERALSIDLKRLICTTGNKISEENLKTPDDVISNAHWEAASCDQLIAANPKFKNLNINSNGKSYYEIIPSYLNPLKLNENIIKIQERLNEIKEKVTAFSILQTQEFQNKKTEFEDNILSLEENLQVSIKAQNKAAEELAYYTFQKDASYSMFESVKIDIDENLIEQKNQFKIYLNNIVSIDKFQSLKNILIRYKSNKETLINQYKQELCGNSNLDSCDQSGTLGSIATLSREKKLASIQNWKNSCSRMVRQRNEIANTIGRNGCDISKLTNGISASNDAKTNNAIVIRNLQSNPEYNTNVCQIAALSEVMANSGNSQLSELISLNVVDSPESLNKALDKLNQLRHDYTTTSSSHSDSTSNSTSTTTSNSTSTSTSNSTSISTSNSTSTSKSSGMPSFDSILKSDYSFLSAITEAHTYKIYLEQELFVNSQNVRLLSNPENYCSELYKSSQQMNSSSRPKITSILDAQISKDQNDLQILQIKHSLNQNSIEFDEEILEKETYLNIQINSIKQTNKNLENVLGLSKFVASSLNSNPKTFATEIDFDTFYGTQIANINYIPLKNAHLKKNAQESQFKASEKNISIAQENFEIAKKQTLNLQSAIQRAKTRANIHNTEFFLFTSISPKTTSFSNDIWQIEYVRNLARQIVNIAAVRILNMDPLLRNISDQNNNFSNIVQNISDVKYSCSYLASFDDANICLSKIKKLENLTSLKNEANTGTLDKSFTLQIFSSDLRVNKGERVYSEEQLDDDALLAKLNETGIMDINLNEENFKVKYPPYTEVFDENFYKARIVGIITNIYTNGPMISRFKNSPFGKSDNVAYLLRDGLYDESSKGVCPQNYSEYSEKIYNNYKKEVYLNGDLTKNVIPEYKRYGNQYPFMFSKFSVQQLMCDRNDIIRSLSVISPSSSIKYIDSENNIRPITIFASTSNDFTLKDRKIRTMQWFEKLKAGYRSARPSEAENYWQSLTGFMGDNEFYNINVEDFSKEVVNCLNVNDLNSYSCANAKEAVYQSFSGQPLLGEYKFIYARHSLDNHYNKILKLDNPTSQTQKVVGVEFKFIISR</sequence>
<feature type="compositionally biased region" description="Low complexity" evidence="1">
    <location>
        <begin position="702"/>
        <end position="746"/>
    </location>
</feature>
<reference evidence="2 3" key="1">
    <citation type="submission" date="2019-10" db="EMBL/GenBank/DDBJ databases">
        <title>New species of Slilvanegrellaceae.</title>
        <authorList>
            <person name="Pitt A."/>
            <person name="Hahn M.W."/>
        </authorList>
    </citation>
    <scope>NUCLEOTIDE SEQUENCE [LARGE SCALE GENOMIC DNA]</scope>
    <source>
        <strain evidence="2 3">SP-Ram-0.45-NSY-1</strain>
    </source>
</reference>
<dbReference type="RefSeq" id="WP_153418671.1">
    <property type="nucleotide sequence ID" value="NZ_WFLM01000002.1"/>
</dbReference>
<evidence type="ECO:0000256" key="1">
    <source>
        <dbReference type="SAM" id="MobiDB-lite"/>
    </source>
</evidence>
<protein>
    <submittedName>
        <fullName evidence="2">Uncharacterized protein</fullName>
    </submittedName>
</protein>
<keyword evidence="3" id="KW-1185">Reference proteome</keyword>
<gene>
    <name evidence="2" type="ORF">GCL60_04115</name>
</gene>
<dbReference type="OrthoDB" id="9817260at2"/>
<evidence type="ECO:0000313" key="2">
    <source>
        <dbReference type="EMBL" id="KAB8039446.1"/>
    </source>
</evidence>
<comment type="caution">
    <text evidence="2">The sequence shown here is derived from an EMBL/GenBank/DDBJ whole genome shotgun (WGS) entry which is preliminary data.</text>
</comment>
<proteinExistence type="predicted"/>
<dbReference type="EMBL" id="WFLM01000002">
    <property type="protein sequence ID" value="KAB8039446.1"/>
    <property type="molecule type" value="Genomic_DNA"/>
</dbReference>
<evidence type="ECO:0000313" key="3">
    <source>
        <dbReference type="Proteomes" id="UP000437748"/>
    </source>
</evidence>
<accession>A0A6N6VXL5</accession>